<feature type="region of interest" description="Disordered" evidence="1">
    <location>
        <begin position="191"/>
        <end position="215"/>
    </location>
</feature>
<gene>
    <name evidence="2" type="ORF">C7R54_02585</name>
</gene>
<name>A0A4V1MSN5_9BURK</name>
<dbReference type="AlphaFoldDB" id="A0A4V1MSN5"/>
<evidence type="ECO:0000256" key="1">
    <source>
        <dbReference type="SAM" id="MobiDB-lite"/>
    </source>
</evidence>
<evidence type="ECO:0000313" key="2">
    <source>
        <dbReference type="EMBL" id="RXN92660.1"/>
    </source>
</evidence>
<reference evidence="2 3" key="1">
    <citation type="journal article" date="2017" name="Int. J. Syst. Evol. Microbiol.">
        <title>Achromobacter aloeverae sp. nov., isolated from the root of Aloe vera (L.) Burm.f.</title>
        <authorList>
            <person name="Kuncharoen N."/>
            <person name="Muramatsu Y."/>
            <person name="Shibata C."/>
            <person name="Kamakura Y."/>
            <person name="Nakagawa Y."/>
            <person name="Tanasupawat S."/>
        </authorList>
    </citation>
    <scope>NUCLEOTIDE SEQUENCE [LARGE SCALE GENOMIC DNA]</scope>
    <source>
        <strain evidence="2 3">AVA-1</strain>
    </source>
</reference>
<sequence length="215" mass="22683">MDGGAGDILAVAAGPAGQPDEAALTRLALGGTAESQAACTVSMDASQERPRLTRRYAMRGSSVVSMSPAKHVERYGAEVRERLEKLRPTLHRWLDELRPDLEKLQVHQILIQGHVMGSRRLSGVVADMAKGYLVKLGQEAVKVRVAGRDDGHSTFGVTVCVYGTPATVPEPVVTTPDTEPRMIVNEADAAPETAAATPMSVPQAAATAPVAAPAR</sequence>
<keyword evidence="3" id="KW-1185">Reference proteome</keyword>
<protein>
    <submittedName>
        <fullName evidence="2">Uncharacterized protein</fullName>
    </submittedName>
</protein>
<dbReference type="Proteomes" id="UP000290849">
    <property type="component" value="Unassembled WGS sequence"/>
</dbReference>
<accession>A0A4V1MSN5</accession>
<organism evidence="2 3">
    <name type="scientific">Achromobacter aloeverae</name>
    <dbReference type="NCBI Taxonomy" id="1750518"/>
    <lineage>
        <taxon>Bacteria</taxon>
        <taxon>Pseudomonadati</taxon>
        <taxon>Pseudomonadota</taxon>
        <taxon>Betaproteobacteria</taxon>
        <taxon>Burkholderiales</taxon>
        <taxon>Alcaligenaceae</taxon>
        <taxon>Achromobacter</taxon>
    </lineage>
</organism>
<dbReference type="EMBL" id="PYAL01000001">
    <property type="protein sequence ID" value="RXN92660.1"/>
    <property type="molecule type" value="Genomic_DNA"/>
</dbReference>
<evidence type="ECO:0000313" key="3">
    <source>
        <dbReference type="Proteomes" id="UP000290849"/>
    </source>
</evidence>
<comment type="caution">
    <text evidence="2">The sequence shown here is derived from an EMBL/GenBank/DDBJ whole genome shotgun (WGS) entry which is preliminary data.</text>
</comment>
<proteinExistence type="predicted"/>